<dbReference type="EMBL" id="LR798396">
    <property type="protein sequence ID" value="CAB5228704.1"/>
    <property type="molecule type" value="Genomic_DNA"/>
</dbReference>
<gene>
    <name evidence="1" type="ORF">UFOVP1544_19</name>
</gene>
<reference evidence="1" key="1">
    <citation type="submission" date="2020-05" db="EMBL/GenBank/DDBJ databases">
        <authorList>
            <person name="Chiriac C."/>
            <person name="Salcher M."/>
            <person name="Ghai R."/>
            <person name="Kavagutti S V."/>
        </authorList>
    </citation>
    <scope>NUCLEOTIDE SEQUENCE</scope>
</reference>
<sequence>MKLKTSKQLVQEQADYAAYYARIVKTARFNQKALGVAVKFADRVLARFNESSQPIEANTWTNVQTWDNTVSLRISLITRTDSLTVGLVPQILRVLMEAGFDIDGAQADCVTDTIAQRTFTMVRKADADKVEIWVKLDANIIGSEQATCRKVQTGTKVVEVPVYKLECSSPTADEITAA</sequence>
<proteinExistence type="predicted"/>
<accession>A0A6J7XLB8</accession>
<name>A0A6J7XLB8_9CAUD</name>
<protein>
    <submittedName>
        <fullName evidence="1">Uncharacterized protein</fullName>
    </submittedName>
</protein>
<evidence type="ECO:0000313" key="1">
    <source>
        <dbReference type="EMBL" id="CAB5228704.1"/>
    </source>
</evidence>
<organism evidence="1">
    <name type="scientific">uncultured Caudovirales phage</name>
    <dbReference type="NCBI Taxonomy" id="2100421"/>
    <lineage>
        <taxon>Viruses</taxon>
        <taxon>Duplodnaviria</taxon>
        <taxon>Heunggongvirae</taxon>
        <taxon>Uroviricota</taxon>
        <taxon>Caudoviricetes</taxon>
        <taxon>Peduoviridae</taxon>
        <taxon>Maltschvirus</taxon>
        <taxon>Maltschvirus maltsch</taxon>
    </lineage>
</organism>